<evidence type="ECO:0000256" key="5">
    <source>
        <dbReference type="ARBA" id="ARBA00022989"/>
    </source>
</evidence>
<feature type="transmembrane region" description="Helical" evidence="7">
    <location>
        <begin position="49"/>
        <end position="72"/>
    </location>
</feature>
<evidence type="ECO:0000313" key="8">
    <source>
        <dbReference type="EMBL" id="KAJ2001171.1"/>
    </source>
</evidence>
<dbReference type="PANTHER" id="PTHR31632">
    <property type="entry name" value="IRON TRANSPORTER FTH1"/>
    <property type="match status" value="1"/>
</dbReference>
<sequence length="125" mass="13861">MADVFNVAIFFIVLRETLEAAMIISVLLSFSQQMFSHDPATLKRARKQIWIGAVVGFVLCLAIGGAFIAVFYTVANDLWSKAELLWEGIFSLIAVIMITAMGIGMLRSGRMQDKWRVKLAGAMTE</sequence>
<feature type="transmembrane region" description="Helical" evidence="7">
    <location>
        <begin position="84"/>
        <end position="106"/>
    </location>
</feature>
<keyword evidence="5 7" id="KW-1133">Transmembrane helix</keyword>
<comment type="similarity">
    <text evidence="2">Belongs to the oxidase-dependent Fe transporter (OFeT) (TC 9.A.10.1) family.</text>
</comment>
<dbReference type="AlphaFoldDB" id="A0A9W8BGG7"/>
<dbReference type="GO" id="GO:0033573">
    <property type="term" value="C:high-affinity iron permease complex"/>
    <property type="evidence" value="ECO:0007669"/>
    <property type="project" value="InterPro"/>
</dbReference>
<evidence type="ECO:0000256" key="2">
    <source>
        <dbReference type="ARBA" id="ARBA00008333"/>
    </source>
</evidence>
<dbReference type="OrthoDB" id="4364at2759"/>
<dbReference type="InterPro" id="IPR004923">
    <property type="entry name" value="FTR1/Fip1/EfeU"/>
</dbReference>
<comment type="caution">
    <text evidence="8">The sequence shown here is derived from an EMBL/GenBank/DDBJ whole genome shotgun (WGS) entry which is preliminary data.</text>
</comment>
<keyword evidence="3" id="KW-0406">Ion transport</keyword>
<keyword evidence="3" id="KW-0410">Iron transport</keyword>
<reference evidence="8" key="1">
    <citation type="submission" date="2022-07" db="EMBL/GenBank/DDBJ databases">
        <title>Phylogenomic reconstructions and comparative analyses of Kickxellomycotina fungi.</title>
        <authorList>
            <person name="Reynolds N.K."/>
            <person name="Stajich J.E."/>
            <person name="Barry K."/>
            <person name="Grigoriev I.V."/>
            <person name="Crous P."/>
            <person name="Smith M.E."/>
        </authorList>
    </citation>
    <scope>NUCLEOTIDE SEQUENCE</scope>
    <source>
        <strain evidence="8">IMI 214461</strain>
    </source>
</reference>
<name>A0A9W8BGG7_9FUNG</name>
<evidence type="ECO:0000256" key="6">
    <source>
        <dbReference type="ARBA" id="ARBA00023136"/>
    </source>
</evidence>
<keyword evidence="9" id="KW-1185">Reference proteome</keyword>
<dbReference type="GO" id="GO:0015093">
    <property type="term" value="F:ferrous iron transmembrane transporter activity"/>
    <property type="evidence" value="ECO:0007669"/>
    <property type="project" value="TreeGrafter"/>
</dbReference>
<gene>
    <name evidence="8" type="primary">FTR1</name>
    <name evidence="8" type="ORF">H4R26_004268</name>
</gene>
<dbReference type="Pfam" id="PF03239">
    <property type="entry name" value="FTR1"/>
    <property type="match status" value="1"/>
</dbReference>
<organism evidence="8 9">
    <name type="scientific">Coemansia thaxteri</name>
    <dbReference type="NCBI Taxonomy" id="2663907"/>
    <lineage>
        <taxon>Eukaryota</taxon>
        <taxon>Fungi</taxon>
        <taxon>Fungi incertae sedis</taxon>
        <taxon>Zoopagomycota</taxon>
        <taxon>Kickxellomycotina</taxon>
        <taxon>Kickxellomycetes</taxon>
        <taxon>Kickxellales</taxon>
        <taxon>Kickxellaceae</taxon>
        <taxon>Coemansia</taxon>
    </lineage>
</organism>
<proteinExistence type="inferred from homology"/>
<evidence type="ECO:0000256" key="3">
    <source>
        <dbReference type="ARBA" id="ARBA00022496"/>
    </source>
</evidence>
<accession>A0A9W8BGG7</accession>
<evidence type="ECO:0000256" key="4">
    <source>
        <dbReference type="ARBA" id="ARBA00022692"/>
    </source>
</evidence>
<evidence type="ECO:0000256" key="7">
    <source>
        <dbReference type="SAM" id="Phobius"/>
    </source>
</evidence>
<keyword evidence="3" id="KW-0408">Iron</keyword>
<keyword evidence="4 7" id="KW-0812">Transmembrane</keyword>
<evidence type="ECO:0000313" key="9">
    <source>
        <dbReference type="Proteomes" id="UP001150907"/>
    </source>
</evidence>
<keyword evidence="6 7" id="KW-0472">Membrane</keyword>
<evidence type="ECO:0000256" key="1">
    <source>
        <dbReference type="ARBA" id="ARBA00004141"/>
    </source>
</evidence>
<feature type="non-terminal residue" evidence="8">
    <location>
        <position position="125"/>
    </location>
</feature>
<protein>
    <submittedName>
        <fullName evidence="8">High-affinity iron permease</fullName>
    </submittedName>
</protein>
<comment type="subcellular location">
    <subcellularLocation>
        <location evidence="1">Membrane</location>
        <topology evidence="1">Multi-pass membrane protein</topology>
    </subcellularLocation>
</comment>
<dbReference type="EMBL" id="JANBQF010000437">
    <property type="protein sequence ID" value="KAJ2001171.1"/>
    <property type="molecule type" value="Genomic_DNA"/>
</dbReference>
<dbReference type="PANTHER" id="PTHR31632:SF2">
    <property type="entry name" value="PLASMA MEMBRANE IRON PERMEASE"/>
    <property type="match status" value="1"/>
</dbReference>
<feature type="transmembrane region" description="Helical" evidence="7">
    <location>
        <begin position="6"/>
        <end position="28"/>
    </location>
</feature>
<dbReference type="Proteomes" id="UP001150907">
    <property type="component" value="Unassembled WGS sequence"/>
</dbReference>
<keyword evidence="3" id="KW-0813">Transport</keyword>